<comment type="subcellular location">
    <subcellularLocation>
        <location evidence="1">Membrane</location>
        <topology evidence="1">Multi-pass membrane protein</topology>
    </subcellularLocation>
</comment>
<organism evidence="7 8">
    <name type="scientific">Schizosaccharomyces japonicus (strain yFS275 / FY16936)</name>
    <name type="common">Fission yeast</name>
    <dbReference type="NCBI Taxonomy" id="402676"/>
    <lineage>
        <taxon>Eukaryota</taxon>
        <taxon>Fungi</taxon>
        <taxon>Dikarya</taxon>
        <taxon>Ascomycota</taxon>
        <taxon>Taphrinomycotina</taxon>
        <taxon>Schizosaccharomycetes</taxon>
        <taxon>Schizosaccharomycetales</taxon>
        <taxon>Schizosaccharomycetaceae</taxon>
        <taxon>Schizosaccharomyces</taxon>
    </lineage>
</organism>
<feature type="transmembrane region" description="Helical" evidence="6">
    <location>
        <begin position="561"/>
        <end position="583"/>
    </location>
</feature>
<dbReference type="VEuPathDB" id="FungiDB:SJAG_03447"/>
<feature type="transmembrane region" description="Helical" evidence="6">
    <location>
        <begin position="468"/>
        <end position="487"/>
    </location>
</feature>
<sequence length="590" mass="65116">MSDSSINERTPLFSNQAVNRAFRSRSNSLVSTPSQSLLRQPTSAGSQPPSPSQRDSPSSVANSSKDRYISPVYVLPLNFINAFAWALIDIPLLYLLRQQTCAQILHTSPRDLLPDDERCRLPSVSSRVSKFRALFSSLAASLGLLATAYYGTVSDNRGRRHVLIIASFFLLLGDVCLLVQSLVPMSPTAVLICALFKGAGGYVSTVLAAQNSFVADCSQNRYRAWYLGLNFATYHLGTAIGPIVGGSLIQFFGKMYSIFTISICLWSFYLLYTIFVLPETVDVRKNSENHTPSDSSLWSTIYEACLEPLKVVLPRKVCMEETCTVQQYDFSGDTVEAKRHWNVFLAANLIGLSVFASGAMALLPLYADALLHWSAIRISLLISSDALASALTLVAVFPLLSRLIGFILRKLHGSYGYYNYVQERSEEPSPVSGIKYLFAYMTRPGYKDLDTGKNETVDKRYSIVKRDIWSAQLGFILASISVLGLGISKSTAALFGFVVLQALSNMVIPAVQSVALNGVLHQYNGRILAAFAIFETLSFITRGPVYAFLYTYTVETSVPGTIFFVSCGIYLVCCVIVLFMRLYRPLEVPQ</sequence>
<dbReference type="HOGENOM" id="CLU_456463_0_0_1"/>
<evidence type="ECO:0000256" key="5">
    <source>
        <dbReference type="SAM" id="MobiDB-lite"/>
    </source>
</evidence>
<evidence type="ECO:0000313" key="7">
    <source>
        <dbReference type="EMBL" id="EEB08301.1"/>
    </source>
</evidence>
<feature type="transmembrane region" description="Helical" evidence="6">
    <location>
        <begin position="131"/>
        <end position="150"/>
    </location>
</feature>
<evidence type="ECO:0000256" key="6">
    <source>
        <dbReference type="SAM" id="Phobius"/>
    </source>
</evidence>
<dbReference type="PANTHER" id="PTHR23507:SF1">
    <property type="entry name" value="FI18259P1-RELATED"/>
    <property type="match status" value="1"/>
</dbReference>
<proteinExistence type="predicted"/>
<dbReference type="InterPro" id="IPR011701">
    <property type="entry name" value="MFS"/>
</dbReference>
<dbReference type="Proteomes" id="UP000001744">
    <property type="component" value="Unassembled WGS sequence"/>
</dbReference>
<dbReference type="GeneID" id="7051645"/>
<evidence type="ECO:0000256" key="2">
    <source>
        <dbReference type="ARBA" id="ARBA00022692"/>
    </source>
</evidence>
<dbReference type="OMA" id="PCVQSIA"/>
<protein>
    <submittedName>
        <fullName evidence="7">Membrane transporter</fullName>
    </submittedName>
</protein>
<keyword evidence="4 6" id="KW-0472">Membrane</keyword>
<keyword evidence="3 6" id="KW-1133">Transmembrane helix</keyword>
<dbReference type="Gene3D" id="1.20.1250.20">
    <property type="entry name" value="MFS general substrate transporter like domains"/>
    <property type="match status" value="1"/>
</dbReference>
<dbReference type="GO" id="GO:0022857">
    <property type="term" value="F:transmembrane transporter activity"/>
    <property type="evidence" value="ECO:0000318"/>
    <property type="project" value="GO_Central"/>
</dbReference>
<gene>
    <name evidence="7" type="ORF">SJAG_03447</name>
</gene>
<dbReference type="GO" id="GO:0016020">
    <property type="term" value="C:membrane"/>
    <property type="evidence" value="ECO:0000318"/>
    <property type="project" value="GO_Central"/>
</dbReference>
<evidence type="ECO:0000256" key="1">
    <source>
        <dbReference type="ARBA" id="ARBA00004141"/>
    </source>
</evidence>
<feature type="transmembrane region" description="Helical" evidence="6">
    <location>
        <begin position="255"/>
        <end position="277"/>
    </location>
</feature>
<dbReference type="JaponicusDB" id="SJAG_03447"/>
<feature type="compositionally biased region" description="Polar residues" evidence="5">
    <location>
        <begin position="24"/>
        <end position="45"/>
    </location>
</feature>
<dbReference type="Pfam" id="PF07690">
    <property type="entry name" value="MFS_1"/>
    <property type="match status" value="1"/>
</dbReference>
<accession>B6K494</accession>
<feature type="transmembrane region" description="Helical" evidence="6">
    <location>
        <begin position="527"/>
        <end position="549"/>
    </location>
</feature>
<keyword evidence="2 6" id="KW-0812">Transmembrane</keyword>
<feature type="transmembrane region" description="Helical" evidence="6">
    <location>
        <begin position="386"/>
        <end position="408"/>
    </location>
</feature>
<dbReference type="GO" id="GO:0055085">
    <property type="term" value="P:transmembrane transport"/>
    <property type="evidence" value="ECO:0000318"/>
    <property type="project" value="GO_Central"/>
</dbReference>
<reference evidence="7 8" key="1">
    <citation type="journal article" date="2011" name="Science">
        <title>Comparative functional genomics of the fission yeasts.</title>
        <authorList>
            <person name="Rhind N."/>
            <person name="Chen Z."/>
            <person name="Yassour M."/>
            <person name="Thompson D.A."/>
            <person name="Haas B.J."/>
            <person name="Habib N."/>
            <person name="Wapinski I."/>
            <person name="Roy S."/>
            <person name="Lin M.F."/>
            <person name="Heiman D.I."/>
            <person name="Young S.K."/>
            <person name="Furuya K."/>
            <person name="Guo Y."/>
            <person name="Pidoux A."/>
            <person name="Chen H.M."/>
            <person name="Robbertse B."/>
            <person name="Goldberg J.M."/>
            <person name="Aoki K."/>
            <person name="Bayne E.H."/>
            <person name="Berlin A.M."/>
            <person name="Desjardins C.A."/>
            <person name="Dobbs E."/>
            <person name="Dukaj L."/>
            <person name="Fan L."/>
            <person name="FitzGerald M.G."/>
            <person name="French C."/>
            <person name="Gujja S."/>
            <person name="Hansen K."/>
            <person name="Keifenheim D."/>
            <person name="Levin J.Z."/>
            <person name="Mosher R.A."/>
            <person name="Mueller C.A."/>
            <person name="Pfiffner J."/>
            <person name="Priest M."/>
            <person name="Russ C."/>
            <person name="Smialowska A."/>
            <person name="Swoboda P."/>
            <person name="Sykes S.M."/>
            <person name="Vaughn M."/>
            <person name="Vengrova S."/>
            <person name="Yoder R."/>
            <person name="Zeng Q."/>
            <person name="Allshire R."/>
            <person name="Baulcombe D."/>
            <person name="Birren B.W."/>
            <person name="Brown W."/>
            <person name="Ekwall K."/>
            <person name="Kellis M."/>
            <person name="Leatherwood J."/>
            <person name="Levin H."/>
            <person name="Margalit H."/>
            <person name="Martienssen R."/>
            <person name="Nieduszynski C.A."/>
            <person name="Spatafora J.W."/>
            <person name="Friedman N."/>
            <person name="Dalgaard J.Z."/>
            <person name="Baumann P."/>
            <person name="Niki H."/>
            <person name="Regev A."/>
            <person name="Nusbaum C."/>
        </authorList>
    </citation>
    <scope>NUCLEOTIDE SEQUENCE [LARGE SCALE GENOMIC DNA]</scope>
    <source>
        <strain evidence="8">yFS275 / FY16936</strain>
    </source>
</reference>
<evidence type="ECO:0000256" key="4">
    <source>
        <dbReference type="ARBA" id="ARBA00023136"/>
    </source>
</evidence>
<dbReference type="InterPro" id="IPR036259">
    <property type="entry name" value="MFS_trans_sf"/>
</dbReference>
<dbReference type="RefSeq" id="XP_002174594.1">
    <property type="nucleotide sequence ID" value="XM_002174558.2"/>
</dbReference>
<keyword evidence="8" id="KW-1185">Reference proteome</keyword>
<dbReference type="OrthoDB" id="3026777at2759"/>
<dbReference type="AlphaFoldDB" id="B6K494"/>
<feature type="transmembrane region" description="Helical" evidence="6">
    <location>
        <begin position="343"/>
        <end position="366"/>
    </location>
</feature>
<feature type="transmembrane region" description="Helical" evidence="6">
    <location>
        <begin position="162"/>
        <end position="183"/>
    </location>
</feature>
<feature type="transmembrane region" description="Helical" evidence="6">
    <location>
        <begin position="225"/>
        <end position="249"/>
    </location>
</feature>
<dbReference type="EMBL" id="KE651167">
    <property type="protein sequence ID" value="EEB08301.1"/>
    <property type="molecule type" value="Genomic_DNA"/>
</dbReference>
<name>B6K494_SCHJY</name>
<feature type="transmembrane region" description="Helical" evidence="6">
    <location>
        <begin position="493"/>
        <end position="515"/>
    </location>
</feature>
<feature type="transmembrane region" description="Helical" evidence="6">
    <location>
        <begin position="189"/>
        <end position="213"/>
    </location>
</feature>
<evidence type="ECO:0000313" key="8">
    <source>
        <dbReference type="Proteomes" id="UP000001744"/>
    </source>
</evidence>
<dbReference type="eggNOG" id="KOG2816">
    <property type="taxonomic scope" value="Eukaryota"/>
</dbReference>
<dbReference type="SUPFAM" id="SSF103473">
    <property type="entry name" value="MFS general substrate transporter"/>
    <property type="match status" value="1"/>
</dbReference>
<evidence type="ECO:0000256" key="3">
    <source>
        <dbReference type="ARBA" id="ARBA00022989"/>
    </source>
</evidence>
<feature type="transmembrane region" description="Helical" evidence="6">
    <location>
        <begin position="68"/>
        <end position="88"/>
    </location>
</feature>
<feature type="region of interest" description="Disordered" evidence="5">
    <location>
        <begin position="24"/>
        <end position="64"/>
    </location>
</feature>
<dbReference type="PANTHER" id="PTHR23507">
    <property type="entry name" value="ZGC:174356"/>
    <property type="match status" value="1"/>
</dbReference>